<dbReference type="NCBIfam" id="TIGR01444">
    <property type="entry name" value="fkbM_fam"/>
    <property type="match status" value="1"/>
</dbReference>
<proteinExistence type="predicted"/>
<dbReference type="Pfam" id="PF05050">
    <property type="entry name" value="Methyltransf_21"/>
    <property type="match status" value="1"/>
</dbReference>
<sequence length="279" mass="31354">MGDHIPLLDRLRYALTKEDRTENFYRYQYEKFFSMLYSKEEDCLRLGPLRLPVLPGENHPTREDAYYAMEIGDILFPAMLGRFGYLDEGPYEWGGVHILEGDVVFDCGANLGIFSLLAAYRGAEVYAFEPVPEARRLLRHTLDLNPELCERVTIVPYALGAEKGEAEFTILADTLVGSSMVLPQEGRKAKVAVTTVDAFVEETGLPCVDFLKADIEGAERLMLDGALATLAQCSPKVSICMYHRPDDPEVIEGLLRSANPEYALVRKWKKIYGCVSVKK</sequence>
<organism evidence="2 3">
    <name type="scientific">Methanorbis furvi</name>
    <dbReference type="NCBI Taxonomy" id="3028299"/>
    <lineage>
        <taxon>Archaea</taxon>
        <taxon>Methanobacteriati</taxon>
        <taxon>Methanobacteriota</taxon>
        <taxon>Stenosarchaea group</taxon>
        <taxon>Methanomicrobia</taxon>
        <taxon>Methanomicrobiales</taxon>
        <taxon>Methanocorpusculaceae</taxon>
        <taxon>Methanorbis</taxon>
    </lineage>
</organism>
<name>A0AAE4SA31_9EURY</name>
<evidence type="ECO:0000259" key="1">
    <source>
        <dbReference type="Pfam" id="PF05050"/>
    </source>
</evidence>
<evidence type="ECO:0000313" key="3">
    <source>
        <dbReference type="Proteomes" id="UP001273136"/>
    </source>
</evidence>
<dbReference type="InterPro" id="IPR029063">
    <property type="entry name" value="SAM-dependent_MTases_sf"/>
</dbReference>
<reference evidence="2" key="1">
    <citation type="submission" date="2023-06" db="EMBL/GenBank/DDBJ databases">
        <title>Genome sequence of Methancorpusculaceae sp. Ag1.</title>
        <authorList>
            <person name="Protasov E."/>
            <person name="Platt K."/>
            <person name="Poehlein A."/>
            <person name="Daniel R."/>
            <person name="Brune A."/>
        </authorList>
    </citation>
    <scope>NUCLEOTIDE SEQUENCE</scope>
    <source>
        <strain evidence="2">Ag1</strain>
    </source>
</reference>
<comment type="caution">
    <text evidence="2">The sequence shown here is derived from an EMBL/GenBank/DDBJ whole genome shotgun (WGS) entry which is preliminary data.</text>
</comment>
<dbReference type="RefSeq" id="WP_338093956.1">
    <property type="nucleotide sequence ID" value="NZ_JAWDKA010000003.1"/>
</dbReference>
<dbReference type="InterPro" id="IPR052514">
    <property type="entry name" value="SAM-dependent_MTase"/>
</dbReference>
<protein>
    <recommendedName>
        <fullName evidence="1">Methyltransferase FkbM domain-containing protein</fullName>
    </recommendedName>
</protein>
<feature type="domain" description="Methyltransferase FkbM" evidence="1">
    <location>
        <begin position="106"/>
        <end position="256"/>
    </location>
</feature>
<dbReference type="InterPro" id="IPR006342">
    <property type="entry name" value="FkbM_mtfrase"/>
</dbReference>
<dbReference type="Gene3D" id="3.40.50.150">
    <property type="entry name" value="Vaccinia Virus protein VP39"/>
    <property type="match status" value="1"/>
</dbReference>
<dbReference type="EMBL" id="JAWDKA010000003">
    <property type="protein sequence ID" value="MDV0441559.1"/>
    <property type="molecule type" value="Genomic_DNA"/>
</dbReference>
<accession>A0AAE4SA31</accession>
<dbReference type="SUPFAM" id="SSF53335">
    <property type="entry name" value="S-adenosyl-L-methionine-dependent methyltransferases"/>
    <property type="match status" value="1"/>
</dbReference>
<dbReference type="AlphaFoldDB" id="A0AAE4SA31"/>
<gene>
    <name evidence="2" type="ORF">McpAg1_07570</name>
</gene>
<dbReference type="PANTHER" id="PTHR34203">
    <property type="entry name" value="METHYLTRANSFERASE, FKBM FAMILY PROTEIN"/>
    <property type="match status" value="1"/>
</dbReference>
<keyword evidence="3" id="KW-1185">Reference proteome</keyword>
<dbReference type="Proteomes" id="UP001273136">
    <property type="component" value="Unassembled WGS sequence"/>
</dbReference>
<dbReference type="PANTHER" id="PTHR34203:SF15">
    <property type="entry name" value="SLL1173 PROTEIN"/>
    <property type="match status" value="1"/>
</dbReference>
<evidence type="ECO:0000313" key="2">
    <source>
        <dbReference type="EMBL" id="MDV0441559.1"/>
    </source>
</evidence>